<dbReference type="InterPro" id="IPR050351">
    <property type="entry name" value="BphY/WalK/GraS-like"/>
</dbReference>
<dbReference type="SUPFAM" id="SSF55874">
    <property type="entry name" value="ATPase domain of HSP90 chaperone/DNA topoisomerase II/histidine kinase"/>
    <property type="match status" value="1"/>
</dbReference>
<dbReference type="SMART" id="SM00387">
    <property type="entry name" value="HATPase_c"/>
    <property type="match status" value="1"/>
</dbReference>
<keyword evidence="9" id="KW-0813">Transport</keyword>
<evidence type="ECO:0000313" key="9">
    <source>
        <dbReference type="EMBL" id="AXV05206.1"/>
    </source>
</evidence>
<dbReference type="CDD" id="cd00156">
    <property type="entry name" value="REC"/>
    <property type="match status" value="1"/>
</dbReference>
<reference evidence="9 10" key="1">
    <citation type="submission" date="2018-09" db="EMBL/GenBank/DDBJ databases">
        <title>Complete genome sequence of Euzebya sp. DY32-46 isolated from seawater of Pacific Ocean.</title>
        <authorList>
            <person name="Xu L."/>
            <person name="Wu Y.-H."/>
            <person name="Xu X.-W."/>
        </authorList>
    </citation>
    <scope>NUCLEOTIDE SEQUENCE [LARGE SCALE GENOMIC DNA]</scope>
    <source>
        <strain evidence="9 10">DY32-46</strain>
    </source>
</reference>
<dbReference type="GO" id="GO:0030295">
    <property type="term" value="F:protein kinase activator activity"/>
    <property type="evidence" value="ECO:0007669"/>
    <property type="project" value="TreeGrafter"/>
</dbReference>
<keyword evidence="6" id="KW-0597">Phosphoprotein</keyword>
<dbReference type="GO" id="GO:0034220">
    <property type="term" value="P:monoatomic ion transmembrane transport"/>
    <property type="evidence" value="ECO:0007669"/>
    <property type="project" value="UniProtKB-KW"/>
</dbReference>
<dbReference type="SMART" id="SM00388">
    <property type="entry name" value="HisKA"/>
    <property type="match status" value="1"/>
</dbReference>
<dbReference type="InterPro" id="IPR003594">
    <property type="entry name" value="HATPase_dom"/>
</dbReference>
<keyword evidence="3" id="KW-0808">Transferase</keyword>
<dbReference type="EMBL" id="CP031165">
    <property type="protein sequence ID" value="AXV05206.1"/>
    <property type="molecule type" value="Genomic_DNA"/>
</dbReference>
<dbReference type="InterPro" id="IPR011006">
    <property type="entry name" value="CheY-like_superfamily"/>
</dbReference>
<dbReference type="EC" id="2.7.13.3" evidence="2"/>
<dbReference type="InterPro" id="IPR003661">
    <property type="entry name" value="HisK_dim/P_dom"/>
</dbReference>
<feature type="domain" description="Histidine kinase" evidence="7">
    <location>
        <begin position="146"/>
        <end position="353"/>
    </location>
</feature>
<evidence type="ECO:0000256" key="3">
    <source>
        <dbReference type="ARBA" id="ARBA00022679"/>
    </source>
</evidence>
<comment type="catalytic activity">
    <reaction evidence="1">
        <text>ATP + protein L-histidine = ADP + protein N-phospho-L-histidine.</text>
        <dbReference type="EC" id="2.7.13.3"/>
    </reaction>
</comment>
<dbReference type="Pfam" id="PF02518">
    <property type="entry name" value="HATPase_c"/>
    <property type="match status" value="1"/>
</dbReference>
<dbReference type="GO" id="GO:0000155">
    <property type="term" value="F:phosphorelay sensor kinase activity"/>
    <property type="evidence" value="ECO:0007669"/>
    <property type="project" value="InterPro"/>
</dbReference>
<evidence type="ECO:0000313" key="10">
    <source>
        <dbReference type="Proteomes" id="UP000264006"/>
    </source>
</evidence>
<dbReference type="InterPro" id="IPR005467">
    <property type="entry name" value="His_kinase_dom"/>
</dbReference>
<keyword evidence="9" id="KW-0406">Ion transport</keyword>
<dbReference type="PANTHER" id="PTHR42878">
    <property type="entry name" value="TWO-COMPONENT HISTIDINE KINASE"/>
    <property type="match status" value="1"/>
</dbReference>
<dbReference type="KEGG" id="euz:DVS28_a0499"/>
<dbReference type="Pfam" id="PF00512">
    <property type="entry name" value="HisKA"/>
    <property type="match status" value="1"/>
</dbReference>
<dbReference type="Pfam" id="PF00072">
    <property type="entry name" value="Response_reg"/>
    <property type="match status" value="1"/>
</dbReference>
<proteinExistence type="predicted"/>
<gene>
    <name evidence="9" type="ORF">DVS28_a0499</name>
</gene>
<dbReference type="GO" id="GO:0007234">
    <property type="term" value="P:osmosensory signaling via phosphorelay pathway"/>
    <property type="evidence" value="ECO:0007669"/>
    <property type="project" value="TreeGrafter"/>
</dbReference>
<dbReference type="InterPro" id="IPR036890">
    <property type="entry name" value="HATPase_C_sf"/>
</dbReference>
<feature type="modified residue" description="4-aspartylphosphate" evidence="6">
    <location>
        <position position="50"/>
    </location>
</feature>
<dbReference type="PROSITE" id="PS50109">
    <property type="entry name" value="HIS_KIN"/>
    <property type="match status" value="1"/>
</dbReference>
<name>A0A346XSK9_9ACTN</name>
<dbReference type="InterPro" id="IPR001789">
    <property type="entry name" value="Sig_transdc_resp-reg_receiver"/>
</dbReference>
<dbReference type="Gene3D" id="1.10.287.130">
    <property type="match status" value="1"/>
</dbReference>
<evidence type="ECO:0000256" key="6">
    <source>
        <dbReference type="PROSITE-ProRule" id="PRU00169"/>
    </source>
</evidence>
<keyword evidence="4 9" id="KW-0418">Kinase</keyword>
<dbReference type="GO" id="GO:0000156">
    <property type="term" value="F:phosphorelay response regulator activity"/>
    <property type="evidence" value="ECO:0007669"/>
    <property type="project" value="TreeGrafter"/>
</dbReference>
<feature type="domain" description="Response regulatory" evidence="8">
    <location>
        <begin position="1"/>
        <end position="115"/>
    </location>
</feature>
<dbReference type="SUPFAM" id="SSF52172">
    <property type="entry name" value="CheY-like"/>
    <property type="match status" value="1"/>
</dbReference>
<accession>A0A346XSK9</accession>
<evidence type="ECO:0000259" key="7">
    <source>
        <dbReference type="PROSITE" id="PS50109"/>
    </source>
</evidence>
<dbReference type="PANTHER" id="PTHR42878:SF14">
    <property type="entry name" value="OSMOLARITY TWO-COMPONENT SYSTEM PROTEIN SSK1"/>
    <property type="match status" value="1"/>
</dbReference>
<dbReference type="Gene3D" id="3.30.565.10">
    <property type="entry name" value="Histidine kinase-like ATPase, C-terminal domain"/>
    <property type="match status" value="1"/>
</dbReference>
<evidence type="ECO:0000256" key="1">
    <source>
        <dbReference type="ARBA" id="ARBA00000085"/>
    </source>
</evidence>
<dbReference type="SMART" id="SM00448">
    <property type="entry name" value="REC"/>
    <property type="match status" value="1"/>
</dbReference>
<protein>
    <recommendedName>
        <fullName evidence="5">Sensor-like histidine kinase SenX3</fullName>
        <ecNumber evidence="2">2.7.13.3</ecNumber>
    </recommendedName>
</protein>
<sequence>MLLVEDSLTDAAIAHGMLPDDRFEVEIATSLSEAMDLLEWSLDFDVGMVDLHLPDARALDAPRRLLAHPNVPPLVVVSGSIDDRLVRESLRLGVDDVLDKVHVTTPQVLARVLSHAVERAAFRTALEAQNRAILGGNTQLRKMVEQIAHDLRNPMVAMRGYAKALDRDEIDEEVRQRLRHELAAVADRSLLALDAMLVDIADTSGRSRINVTEMVAWAHDMLHEDFVESGASIMLEDLPDVWGQPASLRQVVLNVLHNAIRHCTPGTQPRIRVRAELVPDGERIVFSDNGPGVPRAQLETIFGLGERPPAMPGHAALGLASVRGVMTRHNGTVIARNNDRGGLDIVLTFPRRRPGEGDARA</sequence>
<evidence type="ECO:0000256" key="4">
    <source>
        <dbReference type="ARBA" id="ARBA00022777"/>
    </source>
</evidence>
<keyword evidence="9" id="KW-0407">Ion channel</keyword>
<organism evidence="9 10">
    <name type="scientific">Euzebya pacifica</name>
    <dbReference type="NCBI Taxonomy" id="1608957"/>
    <lineage>
        <taxon>Bacteria</taxon>
        <taxon>Bacillati</taxon>
        <taxon>Actinomycetota</taxon>
        <taxon>Nitriliruptoria</taxon>
        <taxon>Euzebyales</taxon>
    </lineage>
</organism>
<evidence type="ECO:0000256" key="2">
    <source>
        <dbReference type="ARBA" id="ARBA00012438"/>
    </source>
</evidence>
<dbReference type="Gene3D" id="3.40.50.2300">
    <property type="match status" value="1"/>
</dbReference>
<dbReference type="CDD" id="cd00082">
    <property type="entry name" value="HisKA"/>
    <property type="match status" value="1"/>
</dbReference>
<keyword evidence="10" id="KW-1185">Reference proteome</keyword>
<evidence type="ECO:0000259" key="8">
    <source>
        <dbReference type="PROSITE" id="PS50110"/>
    </source>
</evidence>
<dbReference type="AlphaFoldDB" id="A0A346XSK9"/>
<dbReference type="Proteomes" id="UP000264006">
    <property type="component" value="Chromosome"/>
</dbReference>
<evidence type="ECO:0000256" key="5">
    <source>
        <dbReference type="ARBA" id="ARBA00039401"/>
    </source>
</evidence>
<dbReference type="PROSITE" id="PS50110">
    <property type="entry name" value="RESPONSE_REGULATORY"/>
    <property type="match status" value="1"/>
</dbReference>